<evidence type="ECO:0000256" key="4">
    <source>
        <dbReference type="ARBA" id="ARBA00021923"/>
    </source>
</evidence>
<dbReference type="GO" id="GO:0006207">
    <property type="term" value="P:'de novo' pyrimidine nucleobase biosynthetic process"/>
    <property type="evidence" value="ECO:0007669"/>
    <property type="project" value="InterPro"/>
</dbReference>
<evidence type="ECO:0000256" key="3">
    <source>
        <dbReference type="ARBA" id="ARBA00012321"/>
    </source>
</evidence>
<keyword evidence="6" id="KW-0665">Pyrimidine biosynthesis</keyword>
<dbReference type="Pfam" id="PF00215">
    <property type="entry name" value="OMPdecase"/>
    <property type="match status" value="2"/>
</dbReference>
<reference evidence="13" key="3">
    <citation type="submission" date="2025-08" db="UniProtKB">
        <authorList>
            <consortium name="RefSeq"/>
        </authorList>
    </citation>
    <scope>IDENTIFICATION</scope>
    <source>
        <strain evidence="13">CBS 342.82</strain>
    </source>
</reference>
<dbReference type="GO" id="GO:0004590">
    <property type="term" value="F:orotidine-5'-phosphate decarboxylase activity"/>
    <property type="evidence" value="ECO:0007669"/>
    <property type="project" value="UniProtKB-EC"/>
</dbReference>
<proteinExistence type="inferred from homology"/>
<dbReference type="PANTHER" id="PTHR19278:SF9">
    <property type="entry name" value="URIDINE 5'-MONOPHOSPHATE SYNTHASE"/>
    <property type="match status" value="1"/>
</dbReference>
<accession>A0A6J3LWC8</accession>
<evidence type="ECO:0000256" key="1">
    <source>
        <dbReference type="ARBA" id="ARBA00004861"/>
    </source>
</evidence>
<evidence type="ECO:0000256" key="9">
    <source>
        <dbReference type="ARBA" id="ARBA00033428"/>
    </source>
</evidence>
<dbReference type="PANTHER" id="PTHR19278">
    <property type="entry name" value="OROTATE PHOSPHORIBOSYLTRANSFERASE"/>
    <property type="match status" value="1"/>
</dbReference>
<comment type="similarity">
    <text evidence="2">Belongs to the OMP decarboxylase family.</text>
</comment>
<feature type="region of interest" description="Disordered" evidence="10">
    <location>
        <begin position="167"/>
        <end position="199"/>
    </location>
</feature>
<keyword evidence="5" id="KW-0210">Decarboxylase</keyword>
<dbReference type="GeneID" id="54360462"/>
<organism evidence="13">
    <name type="scientific">Dissoconium aciculare CBS 342.82</name>
    <dbReference type="NCBI Taxonomy" id="1314786"/>
    <lineage>
        <taxon>Eukaryota</taxon>
        <taxon>Fungi</taxon>
        <taxon>Dikarya</taxon>
        <taxon>Ascomycota</taxon>
        <taxon>Pezizomycotina</taxon>
        <taxon>Dothideomycetes</taxon>
        <taxon>Dothideomycetidae</taxon>
        <taxon>Mycosphaerellales</taxon>
        <taxon>Dissoconiaceae</taxon>
        <taxon>Dissoconium</taxon>
    </lineage>
</organism>
<dbReference type="Gene3D" id="3.20.20.70">
    <property type="entry name" value="Aldolase class I"/>
    <property type="match status" value="2"/>
</dbReference>
<reference evidence="13" key="2">
    <citation type="submission" date="2020-04" db="EMBL/GenBank/DDBJ databases">
        <authorList>
            <consortium name="NCBI Genome Project"/>
        </authorList>
    </citation>
    <scope>NUCLEOTIDE SEQUENCE</scope>
    <source>
        <strain evidence="13">CBS 342.82</strain>
    </source>
</reference>
<evidence type="ECO:0000256" key="7">
    <source>
        <dbReference type="ARBA" id="ARBA00023239"/>
    </source>
</evidence>
<dbReference type="OrthoDB" id="10263753at2759"/>
<dbReference type="RefSeq" id="XP_033456999.1">
    <property type="nucleotide sequence ID" value="XM_033602662.1"/>
</dbReference>
<dbReference type="CDD" id="cd04725">
    <property type="entry name" value="OMP_decarboxylase_like"/>
    <property type="match status" value="1"/>
</dbReference>
<reference evidence="13" key="1">
    <citation type="submission" date="2020-01" db="EMBL/GenBank/DDBJ databases">
        <authorList>
            <consortium name="DOE Joint Genome Institute"/>
            <person name="Haridas S."/>
            <person name="Albert R."/>
            <person name="Binder M."/>
            <person name="Bloem J."/>
            <person name="Labutti K."/>
            <person name="Salamov A."/>
            <person name="Andreopoulos B."/>
            <person name="Baker S.E."/>
            <person name="Barry K."/>
            <person name="Bills G."/>
            <person name="Bluhm B.H."/>
            <person name="Cannon C."/>
            <person name="Castanera R."/>
            <person name="Culley D.E."/>
            <person name="Daum C."/>
            <person name="Ezra D."/>
            <person name="Gonzalez J.B."/>
            <person name="Henrissat B."/>
            <person name="Kuo A."/>
            <person name="Liang C."/>
            <person name="Lipzen A."/>
            <person name="Lutzoni F."/>
            <person name="Magnuson J."/>
            <person name="Mondo S."/>
            <person name="Nolan M."/>
            <person name="Ohm R."/>
            <person name="Pangilinan J."/>
            <person name="Park H.-J."/>
            <person name="Ramirez L."/>
            <person name="Alfaro M."/>
            <person name="Sun H."/>
            <person name="Tritt A."/>
            <person name="Yoshinaga Y."/>
            <person name="Zwiers L.-H."/>
            <person name="Turgeon B.G."/>
            <person name="Goodwin S.B."/>
            <person name="Spatafora J.W."/>
            <person name="Crous P.W."/>
            <person name="Grigoriev I.V."/>
        </authorList>
    </citation>
    <scope>NUCLEOTIDE SEQUENCE</scope>
    <source>
        <strain evidence="13">CBS 342.82</strain>
    </source>
</reference>
<keyword evidence="7" id="KW-0456">Lyase</keyword>
<dbReference type="Proteomes" id="UP000504637">
    <property type="component" value="Unplaced"/>
</dbReference>
<feature type="domain" description="Orotidine 5'-phosphate decarboxylase" evidence="11">
    <location>
        <begin position="45"/>
        <end position="371"/>
    </location>
</feature>
<dbReference type="SMART" id="SM00934">
    <property type="entry name" value="OMPdecase"/>
    <property type="match status" value="1"/>
</dbReference>
<dbReference type="SUPFAM" id="SSF51366">
    <property type="entry name" value="Ribulose-phoshate binding barrel"/>
    <property type="match status" value="1"/>
</dbReference>
<dbReference type="EC" id="4.1.1.23" evidence="3"/>
<gene>
    <name evidence="13" type="ORF">K489DRAFT_362583</name>
</gene>
<evidence type="ECO:0000256" key="8">
    <source>
        <dbReference type="ARBA" id="ARBA00031744"/>
    </source>
</evidence>
<evidence type="ECO:0000256" key="10">
    <source>
        <dbReference type="SAM" id="MobiDB-lite"/>
    </source>
</evidence>
<dbReference type="InterPro" id="IPR011060">
    <property type="entry name" value="RibuloseP-bd_barrel"/>
</dbReference>
<evidence type="ECO:0000313" key="13">
    <source>
        <dbReference type="RefSeq" id="XP_033456999.1"/>
    </source>
</evidence>
<evidence type="ECO:0000313" key="12">
    <source>
        <dbReference type="Proteomes" id="UP000504637"/>
    </source>
</evidence>
<feature type="compositionally biased region" description="Basic and acidic residues" evidence="10">
    <location>
        <begin position="185"/>
        <end position="194"/>
    </location>
</feature>
<sequence length="401" mass="43819">MAANSDLPSISHATLGQSYCERSYHPDISPLAAYLLRLMHFKQTNLCVSADVTTSAELLRVAEEVGDHICILKTHADIVRDFGDRTIRGLNEVARRRKFLVFEDRKFGDIGNTVQQQYVGGPLTIVRWAPIVNAHIFPGPAIIDALEQAANQAIVAFNSSVHTDISASPAPSVTDSLDEPIDLEALDRDDPGEKSEEDIYGDEYQNTYDARYARKQSVVSVSTTISMKSENATVNNNTNAPLDDHTSDPADRQAMLDHLGPPPYLRSLLLLAQMSSANNFFTAPYTKACLEQARLHRGFVMGFIAQQCLNEQPDDIFITMTPGVQLSAGGDGMGQQYNTPSVVVGEKGTDVIIVGRGILAAPDRTKAAREYQKQGWEAYLARVRGRRAEASGQAGPNGVQK</sequence>
<evidence type="ECO:0000256" key="6">
    <source>
        <dbReference type="ARBA" id="ARBA00022975"/>
    </source>
</evidence>
<name>A0A6J3LWC8_9PEZI</name>
<evidence type="ECO:0000256" key="5">
    <source>
        <dbReference type="ARBA" id="ARBA00022793"/>
    </source>
</evidence>
<dbReference type="InterPro" id="IPR018089">
    <property type="entry name" value="OMPdecase_AS"/>
</dbReference>
<dbReference type="PROSITE" id="PS00156">
    <property type="entry name" value="OMPDECASE"/>
    <property type="match status" value="1"/>
</dbReference>
<dbReference type="InterPro" id="IPR001754">
    <property type="entry name" value="OMPdeCOase_dom"/>
</dbReference>
<keyword evidence="12" id="KW-1185">Reference proteome</keyword>
<protein>
    <recommendedName>
        <fullName evidence="4">Orotidine 5'-phosphate decarboxylase</fullName>
        <ecNumber evidence="3">4.1.1.23</ecNumber>
    </recommendedName>
    <alternativeName>
        <fullName evidence="9">OMP decarboxylase</fullName>
    </alternativeName>
    <alternativeName>
        <fullName evidence="8">Uridine 5'-monophosphate synthase</fullName>
    </alternativeName>
</protein>
<dbReference type="AlphaFoldDB" id="A0A6J3LWC8"/>
<evidence type="ECO:0000259" key="11">
    <source>
        <dbReference type="SMART" id="SM00934"/>
    </source>
</evidence>
<comment type="pathway">
    <text evidence="1">Pyrimidine metabolism; UMP biosynthesis via de novo pathway; UMP from orotate: step 2/2.</text>
</comment>
<dbReference type="GO" id="GO:0044205">
    <property type="term" value="P:'de novo' UMP biosynthetic process"/>
    <property type="evidence" value="ECO:0007669"/>
    <property type="project" value="UniProtKB-UniPathway"/>
</dbReference>
<dbReference type="GO" id="GO:0004588">
    <property type="term" value="F:orotate phosphoribosyltransferase activity"/>
    <property type="evidence" value="ECO:0007669"/>
    <property type="project" value="TreeGrafter"/>
</dbReference>
<evidence type="ECO:0000256" key="2">
    <source>
        <dbReference type="ARBA" id="ARBA00011018"/>
    </source>
</evidence>
<dbReference type="InterPro" id="IPR013785">
    <property type="entry name" value="Aldolase_TIM"/>
</dbReference>
<dbReference type="UniPathway" id="UPA00070">
    <property type="reaction ID" value="UER00120"/>
</dbReference>